<dbReference type="EMBL" id="CP035806">
    <property type="protein sequence ID" value="QBE49743.1"/>
    <property type="molecule type" value="Genomic_DNA"/>
</dbReference>
<organism evidence="6 7">
    <name type="scientific">Leucobacter triazinivorans</name>
    <dbReference type="NCBI Taxonomy" id="1784719"/>
    <lineage>
        <taxon>Bacteria</taxon>
        <taxon>Bacillati</taxon>
        <taxon>Actinomycetota</taxon>
        <taxon>Actinomycetes</taxon>
        <taxon>Micrococcales</taxon>
        <taxon>Microbacteriaceae</taxon>
        <taxon>Leucobacter</taxon>
    </lineage>
</organism>
<keyword evidence="7" id="KW-1185">Reference proteome</keyword>
<dbReference type="PROSITE" id="PS51257">
    <property type="entry name" value="PROKAR_LIPOPROTEIN"/>
    <property type="match status" value="1"/>
</dbReference>
<protein>
    <recommendedName>
        <fullName evidence="5">SsuA/THI5-like domain-containing protein</fullName>
    </recommendedName>
</protein>
<evidence type="ECO:0000256" key="1">
    <source>
        <dbReference type="ARBA" id="ARBA00004418"/>
    </source>
</evidence>
<comment type="subcellular location">
    <subcellularLocation>
        <location evidence="1">Periplasm</location>
    </subcellularLocation>
</comment>
<evidence type="ECO:0000256" key="4">
    <source>
        <dbReference type="SAM" id="SignalP"/>
    </source>
</evidence>
<evidence type="ECO:0000256" key="3">
    <source>
        <dbReference type="ARBA" id="ARBA00022729"/>
    </source>
</evidence>
<evidence type="ECO:0000313" key="7">
    <source>
        <dbReference type="Proteomes" id="UP000289260"/>
    </source>
</evidence>
<feature type="signal peptide" evidence="4">
    <location>
        <begin position="1"/>
        <end position="22"/>
    </location>
</feature>
<dbReference type="OrthoDB" id="7808807at2"/>
<evidence type="ECO:0000313" key="6">
    <source>
        <dbReference type="EMBL" id="QBE49743.1"/>
    </source>
</evidence>
<name>A0A4P6KHJ2_9MICO</name>
<proteinExistence type="inferred from homology"/>
<feature type="chain" id="PRO_5039275349" description="SsuA/THI5-like domain-containing protein" evidence="4">
    <location>
        <begin position="23"/>
        <end position="338"/>
    </location>
</feature>
<dbReference type="Proteomes" id="UP000289260">
    <property type="component" value="Chromosome"/>
</dbReference>
<feature type="domain" description="SsuA/THI5-like" evidence="5">
    <location>
        <begin position="60"/>
        <end position="281"/>
    </location>
</feature>
<accession>A0A4P6KHJ2</accession>
<dbReference type="Gene3D" id="3.40.190.10">
    <property type="entry name" value="Periplasmic binding protein-like II"/>
    <property type="match status" value="2"/>
</dbReference>
<keyword evidence="3 4" id="KW-0732">Signal</keyword>
<dbReference type="InterPro" id="IPR015168">
    <property type="entry name" value="SsuA/THI5"/>
</dbReference>
<dbReference type="SUPFAM" id="SSF53850">
    <property type="entry name" value="Periplasmic binding protein-like II"/>
    <property type="match status" value="1"/>
</dbReference>
<evidence type="ECO:0000256" key="2">
    <source>
        <dbReference type="ARBA" id="ARBA00010742"/>
    </source>
</evidence>
<dbReference type="RefSeq" id="WP_130110856.1">
    <property type="nucleotide sequence ID" value="NZ_CP035806.1"/>
</dbReference>
<reference evidence="6 7" key="1">
    <citation type="submission" date="2019-02" db="EMBL/GenBank/DDBJ databases">
        <authorList>
            <person name="Sun L."/>
            <person name="Pan D."/>
            <person name="Wu X."/>
        </authorList>
    </citation>
    <scope>NUCLEOTIDE SEQUENCE [LARGE SCALE GENOMIC DNA]</scope>
    <source>
        <strain evidence="6 7">JW-1</strain>
    </source>
</reference>
<sequence length="338" mass="34317">MQKSNRLAAGIALAASAVLALAGCSSGTSGQDDAGSDAMDGGELTTLSVATIGLTSDGSLLTGIEQGFFEEEGLEIETSIVANPPAGLAAVQSGQVDIAYSPSIPLLNALSQGVPIQVIGAADGYPDDPAEIDDPAEFDDTGLFAAVDSGIESIEDLDGKTIAIPARKAQLEVVIAGELEKAGIDPASGVNWVVLDFTSAVAGLKNGTVDAAGLVSPFTTEAAEAGATQLSAPSIGFFETGATGLWTAGTATVEEKGEAIAAFQRAIVKSNEYATANPEEAIQAGLDYTGSTLTVDQVKTPVWPLVVNPEDLERPNEKMVALGFLPQPVDLDGVILQG</sequence>
<dbReference type="GO" id="GO:0042597">
    <property type="term" value="C:periplasmic space"/>
    <property type="evidence" value="ECO:0007669"/>
    <property type="project" value="UniProtKB-SubCell"/>
</dbReference>
<comment type="similarity">
    <text evidence="2">Belongs to the bacterial solute-binding protein SsuA/TauA family.</text>
</comment>
<dbReference type="AlphaFoldDB" id="A0A4P6KHJ2"/>
<dbReference type="KEGG" id="ltr:EVS81_13695"/>
<dbReference type="PANTHER" id="PTHR30024">
    <property type="entry name" value="ALIPHATIC SULFONATES-BINDING PROTEIN-RELATED"/>
    <property type="match status" value="1"/>
</dbReference>
<gene>
    <name evidence="6" type="ORF">EVS81_13695</name>
</gene>
<dbReference type="Pfam" id="PF09084">
    <property type="entry name" value="NMT1"/>
    <property type="match status" value="1"/>
</dbReference>
<evidence type="ECO:0000259" key="5">
    <source>
        <dbReference type="Pfam" id="PF09084"/>
    </source>
</evidence>
<dbReference type="PANTHER" id="PTHR30024:SF47">
    <property type="entry name" value="TAURINE-BINDING PERIPLASMIC PROTEIN"/>
    <property type="match status" value="1"/>
</dbReference>